<dbReference type="InterPro" id="IPR032807">
    <property type="entry name" value="GNVR"/>
</dbReference>
<evidence type="ECO:0000256" key="8">
    <source>
        <dbReference type="ARBA" id="ARBA00022777"/>
    </source>
</evidence>
<dbReference type="NCBIfam" id="TIGR01007">
    <property type="entry name" value="eps_fam"/>
    <property type="match status" value="1"/>
</dbReference>
<evidence type="ECO:0000256" key="14">
    <source>
        <dbReference type="SAM" id="Coils"/>
    </source>
</evidence>
<dbReference type="Proteomes" id="UP000076131">
    <property type="component" value="Unassembled WGS sequence"/>
</dbReference>
<evidence type="ECO:0000256" key="2">
    <source>
        <dbReference type="ARBA" id="ARBA00008883"/>
    </source>
</evidence>
<evidence type="ECO:0000256" key="12">
    <source>
        <dbReference type="ARBA" id="ARBA00023137"/>
    </source>
</evidence>
<keyword evidence="11 15" id="KW-0472">Membrane</keyword>
<organism evidence="19 20">
    <name type="scientific">Rhodanobacter thiooxydans</name>
    <dbReference type="NCBI Taxonomy" id="416169"/>
    <lineage>
        <taxon>Bacteria</taxon>
        <taxon>Pseudomonadati</taxon>
        <taxon>Pseudomonadota</taxon>
        <taxon>Gammaproteobacteria</taxon>
        <taxon>Lysobacterales</taxon>
        <taxon>Rhodanobacteraceae</taxon>
        <taxon>Rhodanobacter</taxon>
    </lineage>
</organism>
<evidence type="ECO:0000313" key="20">
    <source>
        <dbReference type="Proteomes" id="UP000076131"/>
    </source>
</evidence>
<evidence type="ECO:0000256" key="10">
    <source>
        <dbReference type="ARBA" id="ARBA00022989"/>
    </source>
</evidence>
<keyword evidence="12" id="KW-0829">Tyrosine-protein kinase</keyword>
<evidence type="ECO:0000256" key="6">
    <source>
        <dbReference type="ARBA" id="ARBA00022692"/>
    </source>
</evidence>
<protein>
    <submittedName>
        <fullName evidence="19">Tyrosine protein kinase</fullName>
    </submittedName>
</protein>
<gene>
    <name evidence="19" type="ORF">RHOFW104T7_07300</name>
</gene>
<evidence type="ECO:0000256" key="15">
    <source>
        <dbReference type="SAM" id="Phobius"/>
    </source>
</evidence>
<dbReference type="GO" id="GO:0042802">
    <property type="term" value="F:identical protein binding"/>
    <property type="evidence" value="ECO:0007669"/>
    <property type="project" value="UniProtKB-ARBA"/>
</dbReference>
<dbReference type="eggNOG" id="COG0489">
    <property type="taxonomic scope" value="Bacteria"/>
</dbReference>
<dbReference type="Pfam" id="PF13807">
    <property type="entry name" value="GNVR"/>
    <property type="match status" value="1"/>
</dbReference>
<feature type="transmembrane region" description="Helical" evidence="15">
    <location>
        <begin position="28"/>
        <end position="47"/>
    </location>
</feature>
<dbReference type="InterPro" id="IPR027417">
    <property type="entry name" value="P-loop_NTPase"/>
</dbReference>
<dbReference type="InterPro" id="IPR005702">
    <property type="entry name" value="Wzc-like_C"/>
</dbReference>
<keyword evidence="4" id="KW-0997">Cell inner membrane</keyword>
<evidence type="ECO:0000256" key="13">
    <source>
        <dbReference type="ARBA" id="ARBA00053015"/>
    </source>
</evidence>
<evidence type="ECO:0000259" key="18">
    <source>
        <dbReference type="Pfam" id="PF13807"/>
    </source>
</evidence>
<evidence type="ECO:0000256" key="3">
    <source>
        <dbReference type="ARBA" id="ARBA00022475"/>
    </source>
</evidence>
<dbReference type="InterPro" id="IPR003856">
    <property type="entry name" value="LPS_length_determ_N"/>
</dbReference>
<evidence type="ECO:0000256" key="1">
    <source>
        <dbReference type="ARBA" id="ARBA00004429"/>
    </source>
</evidence>
<name>A0A154QKQ4_9GAMM</name>
<evidence type="ECO:0000256" key="9">
    <source>
        <dbReference type="ARBA" id="ARBA00022840"/>
    </source>
</evidence>
<keyword evidence="9" id="KW-0067">ATP-binding</keyword>
<dbReference type="CDD" id="cd05387">
    <property type="entry name" value="BY-kinase"/>
    <property type="match status" value="1"/>
</dbReference>
<keyword evidence="3" id="KW-1003">Cell membrane</keyword>
<keyword evidence="14" id="KW-0175">Coiled coil</keyword>
<proteinExistence type="inferred from homology"/>
<comment type="similarity">
    <text evidence="2">Belongs to the etk/wzc family.</text>
</comment>
<feature type="coiled-coil region" evidence="14">
    <location>
        <begin position="285"/>
        <end position="312"/>
    </location>
</feature>
<evidence type="ECO:0000313" key="19">
    <source>
        <dbReference type="EMBL" id="KZC24711.1"/>
    </source>
</evidence>
<evidence type="ECO:0000259" key="17">
    <source>
        <dbReference type="Pfam" id="PF13614"/>
    </source>
</evidence>
<dbReference type="PANTHER" id="PTHR32309">
    <property type="entry name" value="TYROSINE-PROTEIN KINASE"/>
    <property type="match status" value="1"/>
</dbReference>
<feature type="transmembrane region" description="Helical" evidence="15">
    <location>
        <begin position="443"/>
        <end position="462"/>
    </location>
</feature>
<accession>A0A154QKQ4</accession>
<comment type="catalytic activity">
    <reaction evidence="13">
        <text>L-tyrosyl-[protein] + ATP = O-phospho-L-tyrosyl-[protein] + ADP + H(+)</text>
        <dbReference type="Rhea" id="RHEA:10596"/>
        <dbReference type="Rhea" id="RHEA-COMP:10136"/>
        <dbReference type="Rhea" id="RHEA-COMP:20101"/>
        <dbReference type="ChEBI" id="CHEBI:15378"/>
        <dbReference type="ChEBI" id="CHEBI:30616"/>
        <dbReference type="ChEBI" id="CHEBI:46858"/>
        <dbReference type="ChEBI" id="CHEBI:61978"/>
        <dbReference type="ChEBI" id="CHEBI:456216"/>
    </reaction>
</comment>
<dbReference type="Pfam" id="PF13614">
    <property type="entry name" value="AAA_31"/>
    <property type="match status" value="1"/>
</dbReference>
<sequence>MTVIKDPMQRDDEIDLSELFGTISDHKWLIGTITGVFVVLSIAYALLTTPIYQATSVVQVEQKVPSLPGLSALTQTLGASSPEATTETALITSRMVLGAAVDELKLTIEAHPKRMPVFGNFFARHYASSNPGMVSPPLFNLIGYDWGGSKLEIFQLDVPDALQDRPLQLIAGKNGTYALVDDDDNMLVVGNVGQTAKGHGVTIQVQNLVASPGTQFRVVRHRRLTVINGLQQAIKVTEQGKESGILQMTYDNANPELAADVLRQVGELYVRQDVDRNSAEAANSLKFVREQLPNVRRDLERATAALNAYQIQAHSVDISMQTQGLLDQEVAIEANIQKLRLQQADMQRQFTPEHPTYKALIQQIGQLEGQKAGIDKRVNNLPDTQQQLLKLKRDVQVSNDTYTGLLNQAQQLDIARAGTVGNVRIIDKSAVDITRPVWPKKTIVVLGGALLGGFVALMYVFIRQMLNRGIEDPAVIEKLGLPVYATIPVSPRELTLHGKRLHGRGRQHLLVMDAPADMATESLRSLRTSLHFARLEAKNNVLMISGSSPDVGKTFVSANLATVVAQGNQRVLLIDGDMRMGSLHKVVGGRPEGGLSELISGQAELKATLRQVGVLENLHFIARGKIPPNPSELLMNARFSALLDQLKQMYDLIIIDTPPILAVTDAAIIGHHAGTALLVVRFGVNQAREIALARQRFEQNNVPLKGAIFNAVEKRSRGYYSYAYYGIGSASG</sequence>
<dbReference type="GO" id="GO:0005524">
    <property type="term" value="F:ATP binding"/>
    <property type="evidence" value="ECO:0007669"/>
    <property type="project" value="UniProtKB-KW"/>
</dbReference>
<comment type="subcellular location">
    <subcellularLocation>
        <location evidence="1">Cell inner membrane</location>
        <topology evidence="1">Multi-pass membrane protein</topology>
    </subcellularLocation>
</comment>
<reference evidence="19 20" key="1">
    <citation type="journal article" date="2016" name="MBio">
        <title>Lateral Gene Transfer in a Heavy Metal-Contaminated-Groundwater Microbial Community.</title>
        <authorList>
            <person name="Hemme C.L."/>
            <person name="Green S.J."/>
            <person name="Rishishwar L."/>
            <person name="Prakash O."/>
            <person name="Pettenato A."/>
            <person name="Chakraborty R."/>
            <person name="Deutschbauer A.M."/>
            <person name="Van Nostrand J.D."/>
            <person name="Wu L."/>
            <person name="He Z."/>
            <person name="Jordan I.K."/>
            <person name="Hazen T.C."/>
            <person name="Arkin A.P."/>
            <person name="Kostka J.E."/>
            <person name="Zhou J."/>
        </authorList>
    </citation>
    <scope>NUCLEOTIDE SEQUENCE [LARGE SCALE GENOMIC DNA]</scope>
    <source>
        <strain evidence="19 20">FW104-T7</strain>
    </source>
</reference>
<dbReference type="EMBL" id="LVJS01000021">
    <property type="protein sequence ID" value="KZC24711.1"/>
    <property type="molecule type" value="Genomic_DNA"/>
</dbReference>
<feature type="domain" description="Polysaccharide chain length determinant N-terminal" evidence="16">
    <location>
        <begin position="12"/>
        <end position="104"/>
    </location>
</feature>
<keyword evidence="20" id="KW-1185">Reference proteome</keyword>
<evidence type="ECO:0000256" key="4">
    <source>
        <dbReference type="ARBA" id="ARBA00022519"/>
    </source>
</evidence>
<comment type="caution">
    <text evidence="19">The sequence shown here is derived from an EMBL/GenBank/DDBJ whole genome shotgun (WGS) entry which is preliminary data.</text>
</comment>
<dbReference type="GO" id="GO:0005886">
    <property type="term" value="C:plasma membrane"/>
    <property type="evidence" value="ECO:0007669"/>
    <property type="project" value="UniProtKB-SubCell"/>
</dbReference>
<keyword evidence="10 15" id="KW-1133">Transmembrane helix</keyword>
<evidence type="ECO:0000259" key="16">
    <source>
        <dbReference type="Pfam" id="PF02706"/>
    </source>
</evidence>
<evidence type="ECO:0000256" key="7">
    <source>
        <dbReference type="ARBA" id="ARBA00022741"/>
    </source>
</evidence>
<feature type="domain" description="AAA" evidence="17">
    <location>
        <begin position="551"/>
        <end position="665"/>
    </location>
</feature>
<dbReference type="InterPro" id="IPR025669">
    <property type="entry name" value="AAA_dom"/>
</dbReference>
<keyword evidence="8 19" id="KW-0418">Kinase</keyword>
<dbReference type="GO" id="GO:0004713">
    <property type="term" value="F:protein tyrosine kinase activity"/>
    <property type="evidence" value="ECO:0007669"/>
    <property type="project" value="UniProtKB-KW"/>
</dbReference>
<dbReference type="InterPro" id="IPR050445">
    <property type="entry name" value="Bact_polysacc_biosynth/exp"/>
</dbReference>
<dbReference type="eggNOG" id="COG3206">
    <property type="taxonomic scope" value="Bacteria"/>
</dbReference>
<feature type="domain" description="Tyrosine-protein kinase G-rich" evidence="18">
    <location>
        <begin position="383"/>
        <end position="465"/>
    </location>
</feature>
<evidence type="ECO:0000256" key="5">
    <source>
        <dbReference type="ARBA" id="ARBA00022679"/>
    </source>
</evidence>
<dbReference type="FunFam" id="3.40.50.300:FF:000527">
    <property type="entry name" value="Tyrosine-protein kinase etk"/>
    <property type="match status" value="1"/>
</dbReference>
<dbReference type="Pfam" id="PF02706">
    <property type="entry name" value="Wzz"/>
    <property type="match status" value="1"/>
</dbReference>
<evidence type="ECO:0000256" key="11">
    <source>
        <dbReference type="ARBA" id="ARBA00023136"/>
    </source>
</evidence>
<dbReference type="Gene3D" id="3.40.50.300">
    <property type="entry name" value="P-loop containing nucleotide triphosphate hydrolases"/>
    <property type="match status" value="1"/>
</dbReference>
<dbReference type="RefSeq" id="WP_008436018.1">
    <property type="nucleotide sequence ID" value="NZ_LVJS01000021.1"/>
</dbReference>
<keyword evidence="5" id="KW-0808">Transferase</keyword>
<keyword evidence="6 15" id="KW-0812">Transmembrane</keyword>
<keyword evidence="7" id="KW-0547">Nucleotide-binding</keyword>
<dbReference type="STRING" id="416169.RHOFW104T7_07300"/>
<dbReference type="SUPFAM" id="SSF52540">
    <property type="entry name" value="P-loop containing nucleoside triphosphate hydrolases"/>
    <property type="match status" value="1"/>
</dbReference>
<dbReference type="AlphaFoldDB" id="A0A154QKQ4"/>
<dbReference type="PANTHER" id="PTHR32309:SF32">
    <property type="entry name" value="TYROSINE-PROTEIN KINASE ETK-RELATED"/>
    <property type="match status" value="1"/>
</dbReference>
<dbReference type="Pfam" id="PF23607">
    <property type="entry name" value="WZC_N"/>
    <property type="match status" value="1"/>
</dbReference>